<keyword evidence="3 6" id="KW-0812">Transmembrane</keyword>
<name>A0A0D0ANX0_9AGAM</name>
<comment type="subcellular location">
    <subcellularLocation>
        <location evidence="1">Membrane</location>
        <topology evidence="1">Multi-pass membrane protein</topology>
    </subcellularLocation>
</comment>
<dbReference type="InParanoid" id="A0A0D0ANX0"/>
<evidence type="ECO:0000256" key="1">
    <source>
        <dbReference type="ARBA" id="ARBA00004141"/>
    </source>
</evidence>
<dbReference type="OrthoDB" id="440424at2759"/>
<evidence type="ECO:0000256" key="5">
    <source>
        <dbReference type="ARBA" id="ARBA00023136"/>
    </source>
</evidence>
<evidence type="ECO:0000256" key="2">
    <source>
        <dbReference type="ARBA" id="ARBA00007262"/>
    </source>
</evidence>
<reference evidence="7 8" key="1">
    <citation type="submission" date="2014-04" db="EMBL/GenBank/DDBJ databases">
        <authorList>
            <consortium name="DOE Joint Genome Institute"/>
            <person name="Kuo A."/>
            <person name="Ruytinx J."/>
            <person name="Rineau F."/>
            <person name="Colpaert J."/>
            <person name="Kohler A."/>
            <person name="Nagy L.G."/>
            <person name="Floudas D."/>
            <person name="Copeland A."/>
            <person name="Barry K.W."/>
            <person name="Cichocki N."/>
            <person name="Veneault-Fourrey C."/>
            <person name="LaButti K."/>
            <person name="Lindquist E.A."/>
            <person name="Lipzen A."/>
            <person name="Lundell T."/>
            <person name="Morin E."/>
            <person name="Murat C."/>
            <person name="Sun H."/>
            <person name="Tunlid A."/>
            <person name="Henrissat B."/>
            <person name="Grigoriev I.V."/>
            <person name="Hibbett D.S."/>
            <person name="Martin F."/>
            <person name="Nordberg H.P."/>
            <person name="Cantor M.N."/>
            <person name="Hua S.X."/>
        </authorList>
    </citation>
    <scope>NUCLEOTIDE SEQUENCE [LARGE SCALE GENOMIC DNA]</scope>
    <source>
        <strain evidence="7 8">UH-Slu-Lm8-n1</strain>
    </source>
</reference>
<feature type="transmembrane region" description="Helical" evidence="6">
    <location>
        <begin position="6"/>
        <end position="24"/>
    </location>
</feature>
<dbReference type="HOGENOM" id="CLU_141796_0_0_1"/>
<dbReference type="InterPro" id="IPR038213">
    <property type="entry name" value="IFI6/IFI27-like_sf"/>
</dbReference>
<evidence type="ECO:0000256" key="6">
    <source>
        <dbReference type="SAM" id="Phobius"/>
    </source>
</evidence>
<keyword evidence="5 6" id="KW-0472">Membrane</keyword>
<dbReference type="Proteomes" id="UP000054485">
    <property type="component" value="Unassembled WGS sequence"/>
</dbReference>
<accession>A0A0D0ANX0</accession>
<evidence type="ECO:0000313" key="7">
    <source>
        <dbReference type="EMBL" id="KIK43486.1"/>
    </source>
</evidence>
<feature type="transmembrane region" description="Helical" evidence="6">
    <location>
        <begin position="120"/>
        <end position="138"/>
    </location>
</feature>
<feature type="transmembrane region" description="Helical" evidence="6">
    <location>
        <begin position="36"/>
        <end position="57"/>
    </location>
</feature>
<reference evidence="8" key="2">
    <citation type="submission" date="2015-01" db="EMBL/GenBank/DDBJ databases">
        <title>Evolutionary Origins and Diversification of the Mycorrhizal Mutualists.</title>
        <authorList>
            <consortium name="DOE Joint Genome Institute"/>
            <consortium name="Mycorrhizal Genomics Consortium"/>
            <person name="Kohler A."/>
            <person name="Kuo A."/>
            <person name="Nagy L.G."/>
            <person name="Floudas D."/>
            <person name="Copeland A."/>
            <person name="Barry K.W."/>
            <person name="Cichocki N."/>
            <person name="Veneault-Fourrey C."/>
            <person name="LaButti K."/>
            <person name="Lindquist E.A."/>
            <person name="Lipzen A."/>
            <person name="Lundell T."/>
            <person name="Morin E."/>
            <person name="Murat C."/>
            <person name="Riley R."/>
            <person name="Ohm R."/>
            <person name="Sun H."/>
            <person name="Tunlid A."/>
            <person name="Henrissat B."/>
            <person name="Grigoriev I.V."/>
            <person name="Hibbett D.S."/>
            <person name="Martin F."/>
        </authorList>
    </citation>
    <scope>NUCLEOTIDE SEQUENCE [LARGE SCALE GENOMIC DNA]</scope>
    <source>
        <strain evidence="8">UH-Slu-Lm8-n1</strain>
    </source>
</reference>
<sequence length="157" mass="17666">MLHNYLAKLWGSILSGVLFPFTAVNNWSIRHPYQSAGALLLISARYDPTMFGILLHLTRKTMLLCFLPVRLIIRRFAFGSQGVEKGSFASWCRSHRCGGNVLRGSGFAELQSYGATMPTATSPLVSLLSYTGALIILGREWRRLVRLRGWYRIAVEM</sequence>
<dbReference type="InterPro" id="IPR009311">
    <property type="entry name" value="IFI6/IFI27-like"/>
</dbReference>
<evidence type="ECO:0000256" key="3">
    <source>
        <dbReference type="ARBA" id="ARBA00022692"/>
    </source>
</evidence>
<keyword evidence="8" id="KW-1185">Reference proteome</keyword>
<dbReference type="AlphaFoldDB" id="A0A0D0ANX0"/>
<gene>
    <name evidence="7" type="ORF">CY34DRAFT_803741</name>
</gene>
<proteinExistence type="inferred from homology"/>
<dbReference type="Pfam" id="PF06140">
    <property type="entry name" value="Ifi-6-16"/>
    <property type="match status" value="1"/>
</dbReference>
<dbReference type="Gene3D" id="6.10.110.10">
    <property type="match status" value="1"/>
</dbReference>
<organism evidence="7 8">
    <name type="scientific">Suillus luteus UH-Slu-Lm8-n1</name>
    <dbReference type="NCBI Taxonomy" id="930992"/>
    <lineage>
        <taxon>Eukaryota</taxon>
        <taxon>Fungi</taxon>
        <taxon>Dikarya</taxon>
        <taxon>Basidiomycota</taxon>
        <taxon>Agaricomycotina</taxon>
        <taxon>Agaricomycetes</taxon>
        <taxon>Agaricomycetidae</taxon>
        <taxon>Boletales</taxon>
        <taxon>Suillineae</taxon>
        <taxon>Suillaceae</taxon>
        <taxon>Suillus</taxon>
    </lineage>
</organism>
<comment type="similarity">
    <text evidence="2">Belongs to the IFI6/IFI27 family.</text>
</comment>
<keyword evidence="4 6" id="KW-1133">Transmembrane helix</keyword>
<protein>
    <submittedName>
        <fullName evidence="7">Uncharacterized protein</fullName>
    </submittedName>
</protein>
<dbReference type="EMBL" id="KN835211">
    <property type="protein sequence ID" value="KIK43486.1"/>
    <property type="molecule type" value="Genomic_DNA"/>
</dbReference>
<evidence type="ECO:0000313" key="8">
    <source>
        <dbReference type="Proteomes" id="UP000054485"/>
    </source>
</evidence>
<evidence type="ECO:0000256" key="4">
    <source>
        <dbReference type="ARBA" id="ARBA00022989"/>
    </source>
</evidence>
<dbReference type="GO" id="GO:0016020">
    <property type="term" value="C:membrane"/>
    <property type="evidence" value="ECO:0007669"/>
    <property type="project" value="UniProtKB-SubCell"/>
</dbReference>